<keyword evidence="9" id="KW-1185">Reference proteome</keyword>
<evidence type="ECO:0000256" key="3">
    <source>
        <dbReference type="ARBA" id="ARBA00022692"/>
    </source>
</evidence>
<dbReference type="InterPro" id="IPR013525">
    <property type="entry name" value="ABC2_TM"/>
</dbReference>
<evidence type="ECO:0000313" key="8">
    <source>
        <dbReference type="EMBL" id="MBD3934794.1"/>
    </source>
</evidence>
<keyword evidence="4 6" id="KW-1133">Transmembrane helix</keyword>
<feature type="domain" description="ABC-2 type transporter transmembrane" evidence="7">
    <location>
        <begin position="31"/>
        <end position="351"/>
    </location>
</feature>
<keyword evidence="5 6" id="KW-0472">Membrane</keyword>
<feature type="transmembrane region" description="Helical" evidence="6">
    <location>
        <begin position="167"/>
        <end position="191"/>
    </location>
</feature>
<keyword evidence="3 6" id="KW-0812">Transmembrane</keyword>
<dbReference type="PANTHER" id="PTHR30294:SF29">
    <property type="entry name" value="MULTIDRUG ABC TRANSPORTER PERMEASE YBHS-RELATED"/>
    <property type="match status" value="1"/>
</dbReference>
<feature type="transmembrane region" description="Helical" evidence="6">
    <location>
        <begin position="340"/>
        <end position="358"/>
    </location>
</feature>
<dbReference type="EMBL" id="JACXYU010000020">
    <property type="protein sequence ID" value="MBD3934794.1"/>
    <property type="molecule type" value="Genomic_DNA"/>
</dbReference>
<keyword evidence="2" id="KW-1003">Cell membrane</keyword>
<accession>A0A927F3D6</accession>
<evidence type="ECO:0000256" key="6">
    <source>
        <dbReference type="SAM" id="Phobius"/>
    </source>
</evidence>
<comment type="subcellular location">
    <subcellularLocation>
        <location evidence="1">Cell membrane</location>
        <topology evidence="1">Multi-pass membrane protein</topology>
    </subcellularLocation>
</comment>
<protein>
    <submittedName>
        <fullName evidence="8">ABC transporter permease</fullName>
    </submittedName>
</protein>
<dbReference type="GO" id="GO:0140359">
    <property type="term" value="F:ABC-type transporter activity"/>
    <property type="evidence" value="ECO:0007669"/>
    <property type="project" value="InterPro"/>
</dbReference>
<feature type="transmembrane region" description="Helical" evidence="6">
    <location>
        <begin position="203"/>
        <end position="229"/>
    </location>
</feature>
<feature type="transmembrane region" description="Helical" evidence="6">
    <location>
        <begin position="25"/>
        <end position="47"/>
    </location>
</feature>
<reference evidence="8" key="1">
    <citation type="submission" date="2020-09" db="EMBL/GenBank/DDBJ databases">
        <title>Secondary metabolite and genome analysis of marine Streptomyces chumphonensis KK1-2T.</title>
        <authorList>
            <person name="Phongsopitanun W."/>
            <person name="Kanchanasin P."/>
            <person name="Pittayakhajonwut P."/>
            <person name="Suwanborirux K."/>
            <person name="Tanasupawat S."/>
        </authorList>
    </citation>
    <scope>NUCLEOTIDE SEQUENCE</scope>
    <source>
        <strain evidence="8">KK1-2</strain>
    </source>
</reference>
<dbReference type="InterPro" id="IPR051449">
    <property type="entry name" value="ABC-2_transporter_component"/>
</dbReference>
<evidence type="ECO:0000256" key="2">
    <source>
        <dbReference type="ARBA" id="ARBA00022475"/>
    </source>
</evidence>
<feature type="transmembrane region" description="Helical" evidence="6">
    <location>
        <begin position="283"/>
        <end position="301"/>
    </location>
</feature>
<dbReference type="PANTHER" id="PTHR30294">
    <property type="entry name" value="MEMBRANE COMPONENT OF ABC TRANSPORTER YHHJ-RELATED"/>
    <property type="match status" value="1"/>
</dbReference>
<proteinExistence type="predicted"/>
<evidence type="ECO:0000256" key="1">
    <source>
        <dbReference type="ARBA" id="ARBA00004651"/>
    </source>
</evidence>
<comment type="caution">
    <text evidence="8">The sequence shown here is derived from an EMBL/GenBank/DDBJ whole genome shotgun (WGS) entry which is preliminary data.</text>
</comment>
<sequence length="370" mass="39798">MNEMIRGALAAHRRNVRLLRRRPDLVAQGVLVPLVVLVLCAILFGSWGDRWPVGVIDRADDARSAAITDSLAQSRSNVDLYFETIEDDPRAAREMLEDGRLQLVITIPEDVATTNEVRISTYNVNTDATKNLRFRVDDALNIHDEVRGALPATVDLRTVAEEDVTRAAFIAGGVLLLALLLGSMLLAANVFAVEEEGRTAKELLMSPFGAAPAALGCVLTATLLAYLSAVPTYLTGLLLFGFTPDVGSLVLVLLFMLPLLVAAAGLGVLLAQLLRQHRAVQPPVILVAIATFFVGGGFVSVPGMPPTARTIAQWWPPSRVFEWSNPVLHDFAGSYTAGQWAWGGAFALLGVAGAYWAGRRELAAPRRGGQ</sequence>
<feature type="transmembrane region" description="Helical" evidence="6">
    <location>
        <begin position="249"/>
        <end position="271"/>
    </location>
</feature>
<dbReference type="RefSeq" id="WP_191212091.1">
    <property type="nucleotide sequence ID" value="NZ_BAABKL010000001.1"/>
</dbReference>
<evidence type="ECO:0000313" key="9">
    <source>
        <dbReference type="Proteomes" id="UP000632289"/>
    </source>
</evidence>
<organism evidence="8 9">
    <name type="scientific">Streptomyces chumphonensis</name>
    <dbReference type="NCBI Taxonomy" id="1214925"/>
    <lineage>
        <taxon>Bacteria</taxon>
        <taxon>Bacillati</taxon>
        <taxon>Actinomycetota</taxon>
        <taxon>Actinomycetes</taxon>
        <taxon>Kitasatosporales</taxon>
        <taxon>Streptomycetaceae</taxon>
        <taxon>Streptomyces</taxon>
    </lineage>
</organism>
<evidence type="ECO:0000256" key="5">
    <source>
        <dbReference type="ARBA" id="ARBA00023136"/>
    </source>
</evidence>
<dbReference type="Pfam" id="PF12698">
    <property type="entry name" value="ABC2_membrane_3"/>
    <property type="match status" value="1"/>
</dbReference>
<dbReference type="AlphaFoldDB" id="A0A927F3D6"/>
<evidence type="ECO:0000259" key="7">
    <source>
        <dbReference type="Pfam" id="PF12698"/>
    </source>
</evidence>
<dbReference type="Proteomes" id="UP000632289">
    <property type="component" value="Unassembled WGS sequence"/>
</dbReference>
<evidence type="ECO:0000256" key="4">
    <source>
        <dbReference type="ARBA" id="ARBA00022989"/>
    </source>
</evidence>
<gene>
    <name evidence="8" type="ORF">IF129_24925</name>
</gene>
<name>A0A927F3D6_9ACTN</name>
<dbReference type="GO" id="GO:0005886">
    <property type="term" value="C:plasma membrane"/>
    <property type="evidence" value="ECO:0007669"/>
    <property type="project" value="UniProtKB-SubCell"/>
</dbReference>